<dbReference type="Gramene" id="PHT95801">
    <property type="protein sequence ID" value="PHT95801"/>
    <property type="gene ID" value="T459_03683"/>
</dbReference>
<evidence type="ECO:0000313" key="3">
    <source>
        <dbReference type="Proteomes" id="UP000222542"/>
    </source>
</evidence>
<dbReference type="AlphaFoldDB" id="A0A2G3ANI6"/>
<protein>
    <submittedName>
        <fullName evidence="2">Uncharacterized protein</fullName>
    </submittedName>
</protein>
<dbReference type="EMBL" id="AYRZ02000001">
    <property type="protein sequence ID" value="PHT95801.1"/>
    <property type="molecule type" value="Genomic_DNA"/>
</dbReference>
<organism evidence="2 3">
    <name type="scientific">Capsicum annuum</name>
    <name type="common">Capsicum pepper</name>
    <dbReference type="NCBI Taxonomy" id="4072"/>
    <lineage>
        <taxon>Eukaryota</taxon>
        <taxon>Viridiplantae</taxon>
        <taxon>Streptophyta</taxon>
        <taxon>Embryophyta</taxon>
        <taxon>Tracheophyta</taxon>
        <taxon>Spermatophyta</taxon>
        <taxon>Magnoliopsida</taxon>
        <taxon>eudicotyledons</taxon>
        <taxon>Gunneridae</taxon>
        <taxon>Pentapetalae</taxon>
        <taxon>asterids</taxon>
        <taxon>lamiids</taxon>
        <taxon>Solanales</taxon>
        <taxon>Solanaceae</taxon>
        <taxon>Solanoideae</taxon>
        <taxon>Capsiceae</taxon>
        <taxon>Capsicum</taxon>
    </lineage>
</organism>
<accession>A0A2G3ANI6</accession>
<keyword evidence="1" id="KW-0460">Magnesium</keyword>
<reference evidence="2 3" key="1">
    <citation type="journal article" date="2014" name="Nat. Genet.">
        <title>Genome sequence of the hot pepper provides insights into the evolution of pungency in Capsicum species.</title>
        <authorList>
            <person name="Kim S."/>
            <person name="Park M."/>
            <person name="Yeom S.I."/>
            <person name="Kim Y.M."/>
            <person name="Lee J.M."/>
            <person name="Lee H.A."/>
            <person name="Seo E."/>
            <person name="Choi J."/>
            <person name="Cheong K."/>
            <person name="Kim K.T."/>
            <person name="Jung K."/>
            <person name="Lee G.W."/>
            <person name="Oh S.K."/>
            <person name="Bae C."/>
            <person name="Kim S.B."/>
            <person name="Lee H.Y."/>
            <person name="Kim S.Y."/>
            <person name="Kim M.S."/>
            <person name="Kang B.C."/>
            <person name="Jo Y.D."/>
            <person name="Yang H.B."/>
            <person name="Jeong H.J."/>
            <person name="Kang W.H."/>
            <person name="Kwon J.K."/>
            <person name="Shin C."/>
            <person name="Lim J.Y."/>
            <person name="Park J.H."/>
            <person name="Huh J.H."/>
            <person name="Kim J.S."/>
            <person name="Kim B.D."/>
            <person name="Cohen O."/>
            <person name="Paran I."/>
            <person name="Suh M.C."/>
            <person name="Lee S.B."/>
            <person name="Kim Y.K."/>
            <person name="Shin Y."/>
            <person name="Noh S.J."/>
            <person name="Park J."/>
            <person name="Seo Y.S."/>
            <person name="Kwon S.Y."/>
            <person name="Kim H.A."/>
            <person name="Park J.M."/>
            <person name="Kim H.J."/>
            <person name="Choi S.B."/>
            <person name="Bosland P.W."/>
            <person name="Reeves G."/>
            <person name="Jo S.H."/>
            <person name="Lee B.W."/>
            <person name="Cho H.T."/>
            <person name="Choi H.S."/>
            <person name="Lee M.S."/>
            <person name="Yu Y."/>
            <person name="Do Choi Y."/>
            <person name="Park B.S."/>
            <person name="van Deynze A."/>
            <person name="Ashrafi H."/>
            <person name="Hill T."/>
            <person name="Kim W.T."/>
            <person name="Pai H.S."/>
            <person name="Ahn H.K."/>
            <person name="Yeam I."/>
            <person name="Giovannoni J.J."/>
            <person name="Rose J.K."/>
            <person name="Sorensen I."/>
            <person name="Lee S.J."/>
            <person name="Kim R.W."/>
            <person name="Choi I.Y."/>
            <person name="Choi B.S."/>
            <person name="Lim J.S."/>
            <person name="Lee Y.H."/>
            <person name="Choi D."/>
        </authorList>
    </citation>
    <scope>NUCLEOTIDE SEQUENCE [LARGE SCALE GENOMIC DNA]</scope>
    <source>
        <strain evidence="3">cv. CM334</strain>
    </source>
</reference>
<reference evidence="2 3" key="2">
    <citation type="journal article" date="2017" name="Genome Biol.">
        <title>New reference genome sequences of hot pepper reveal the massive evolution of plant disease-resistance genes by retroduplication.</title>
        <authorList>
            <person name="Kim S."/>
            <person name="Park J."/>
            <person name="Yeom S.I."/>
            <person name="Kim Y.M."/>
            <person name="Seo E."/>
            <person name="Kim K.T."/>
            <person name="Kim M.S."/>
            <person name="Lee J.M."/>
            <person name="Cheong K."/>
            <person name="Shin H.S."/>
            <person name="Kim S.B."/>
            <person name="Han K."/>
            <person name="Lee J."/>
            <person name="Park M."/>
            <person name="Lee H.A."/>
            <person name="Lee H.Y."/>
            <person name="Lee Y."/>
            <person name="Oh S."/>
            <person name="Lee J.H."/>
            <person name="Choi E."/>
            <person name="Choi E."/>
            <person name="Lee S.E."/>
            <person name="Jeon J."/>
            <person name="Kim H."/>
            <person name="Choi G."/>
            <person name="Song H."/>
            <person name="Lee J."/>
            <person name="Lee S.C."/>
            <person name="Kwon J.K."/>
            <person name="Lee H.Y."/>
            <person name="Koo N."/>
            <person name="Hong Y."/>
            <person name="Kim R.W."/>
            <person name="Kang W.H."/>
            <person name="Huh J.H."/>
            <person name="Kang B.C."/>
            <person name="Yang T.J."/>
            <person name="Lee Y.H."/>
            <person name="Bennetzen J.L."/>
            <person name="Choi D."/>
        </authorList>
    </citation>
    <scope>NUCLEOTIDE SEQUENCE [LARGE SCALE GENOMIC DNA]</scope>
    <source>
        <strain evidence="3">cv. CM334</strain>
    </source>
</reference>
<dbReference type="Gene3D" id="3.40.50.1000">
    <property type="entry name" value="HAD superfamily/HAD-like"/>
    <property type="match status" value="1"/>
</dbReference>
<dbReference type="SUPFAM" id="SSF56784">
    <property type="entry name" value="HAD-like"/>
    <property type="match status" value="1"/>
</dbReference>
<sequence length="150" mass="17537">MAPHRDDPKNLIHQFPVLFIKDLLQRFIDMFSEKVMHSITMVFQDIQLDIKQTVHSMIDIFVEKVLHSIMEAYQEVPHGSKKKTEVNGFVRCVHPERKYEITKHLQSRKHVCGMIGSDFDDIPALRKADIRIASCRETVTMICECHFSIQ</sequence>
<proteinExistence type="predicted"/>
<dbReference type="Proteomes" id="UP000222542">
    <property type="component" value="Unassembled WGS sequence"/>
</dbReference>
<dbReference type="PANTHER" id="PTHR42861">
    <property type="entry name" value="CALCIUM-TRANSPORTING ATPASE"/>
    <property type="match status" value="1"/>
</dbReference>
<name>A0A2G3ANI6_CAPAN</name>
<dbReference type="InterPro" id="IPR023214">
    <property type="entry name" value="HAD_sf"/>
</dbReference>
<evidence type="ECO:0000256" key="1">
    <source>
        <dbReference type="ARBA" id="ARBA00022842"/>
    </source>
</evidence>
<keyword evidence="3" id="KW-1185">Reference proteome</keyword>
<gene>
    <name evidence="2" type="ORF">T459_03683</name>
</gene>
<comment type="caution">
    <text evidence="2">The sequence shown here is derived from an EMBL/GenBank/DDBJ whole genome shotgun (WGS) entry which is preliminary data.</text>
</comment>
<evidence type="ECO:0000313" key="2">
    <source>
        <dbReference type="EMBL" id="PHT95801.1"/>
    </source>
</evidence>
<dbReference type="InterPro" id="IPR036412">
    <property type="entry name" value="HAD-like_sf"/>
</dbReference>